<protein>
    <submittedName>
        <fullName evidence="1">Uncharacterized protein</fullName>
    </submittedName>
</protein>
<reference evidence="1" key="1">
    <citation type="submission" date="2023-05" db="EMBL/GenBank/DDBJ databases">
        <authorList>
            <consortium name="ELIXIR-Norway"/>
        </authorList>
    </citation>
    <scope>NUCLEOTIDE SEQUENCE</scope>
</reference>
<gene>
    <name evidence="1" type="ORF">MRATA1EN3_LOCUS4540</name>
</gene>
<evidence type="ECO:0000313" key="2">
    <source>
        <dbReference type="Proteomes" id="UP001162501"/>
    </source>
</evidence>
<sequence length="384" mass="39986">MYLSPSAAVNRNIPDSGRFTGVRTTVSKPSDNPGDGQKTWEPGRREEDQLQGTPGEGRGARGPRPPRLHEGAAFSSGTPPPLPPAPASYLSEDEAGRSGAAIGSFQPAPPGRGASGHLHSTHGVGNKRVRTRQWAAGRPPQARVRLGTSSPGVPQSPHPSLLHAPHIQPPPHPPTQASTAEKMPGKSRPRAPTTSINKDSEGAGSESPAAWAGEGCGLRSGSAETGRGGAGRGRRGRYLRGWGVRPVRAPVLGKGGGGHGSQPHGPPVRGGQRTAGPPGRLHAGGGGGRQDFPTRFGTRAGSCERSDTLKGSRRSPPRPQRTSGQRPPTAEVPRRGVCRDLADPSRWRDALSHLASALHQSFPVEEGRGGTWEGGGRMKIVCTV</sequence>
<proteinExistence type="predicted"/>
<accession>A0ACB0DYN7</accession>
<dbReference type="EMBL" id="OX596096">
    <property type="protein sequence ID" value="CAI9693327.1"/>
    <property type="molecule type" value="Genomic_DNA"/>
</dbReference>
<dbReference type="Proteomes" id="UP001162501">
    <property type="component" value="Chromosome 12"/>
</dbReference>
<name>A0ACB0DYN7_RANTA</name>
<evidence type="ECO:0000313" key="1">
    <source>
        <dbReference type="EMBL" id="CAI9693327.1"/>
    </source>
</evidence>
<organism evidence="1 2">
    <name type="scientific">Rangifer tarandus platyrhynchus</name>
    <name type="common">Svalbard reindeer</name>
    <dbReference type="NCBI Taxonomy" id="3082113"/>
    <lineage>
        <taxon>Eukaryota</taxon>
        <taxon>Metazoa</taxon>
        <taxon>Chordata</taxon>
        <taxon>Craniata</taxon>
        <taxon>Vertebrata</taxon>
        <taxon>Euteleostomi</taxon>
        <taxon>Mammalia</taxon>
        <taxon>Eutheria</taxon>
        <taxon>Laurasiatheria</taxon>
        <taxon>Artiodactyla</taxon>
        <taxon>Ruminantia</taxon>
        <taxon>Pecora</taxon>
        <taxon>Cervidae</taxon>
        <taxon>Odocoileinae</taxon>
        <taxon>Rangifer</taxon>
    </lineage>
</organism>